<evidence type="ECO:0000313" key="1">
    <source>
        <dbReference type="EMBL" id="KAJ1113188.1"/>
    </source>
</evidence>
<name>A0AAV7NJ17_PLEWA</name>
<accession>A0AAV7NJ17</accession>
<organism evidence="1 2">
    <name type="scientific">Pleurodeles waltl</name>
    <name type="common">Iberian ribbed newt</name>
    <dbReference type="NCBI Taxonomy" id="8319"/>
    <lineage>
        <taxon>Eukaryota</taxon>
        <taxon>Metazoa</taxon>
        <taxon>Chordata</taxon>
        <taxon>Craniata</taxon>
        <taxon>Vertebrata</taxon>
        <taxon>Euteleostomi</taxon>
        <taxon>Amphibia</taxon>
        <taxon>Batrachia</taxon>
        <taxon>Caudata</taxon>
        <taxon>Salamandroidea</taxon>
        <taxon>Salamandridae</taxon>
        <taxon>Pleurodelinae</taxon>
        <taxon>Pleurodeles</taxon>
    </lineage>
</organism>
<proteinExistence type="predicted"/>
<sequence>MYNIHGIPEPATGASAPQYGRAPSYYRCALSNTARVAHSAAPPYILQGLRGPTADLDAECAAARTASRFWVSGPAALEKRRAAGEKVRHGTLDLSRGFSRGPPAGRRGFSRLRCSGSCLRRNKTNYAHGQSVTSAELEVVVDCF</sequence>
<comment type="caution">
    <text evidence="1">The sequence shown here is derived from an EMBL/GenBank/DDBJ whole genome shotgun (WGS) entry which is preliminary data.</text>
</comment>
<protein>
    <submittedName>
        <fullName evidence="1">Uncharacterized protein</fullName>
    </submittedName>
</protein>
<reference evidence="1" key="1">
    <citation type="journal article" date="2022" name="bioRxiv">
        <title>Sequencing and chromosome-scale assembly of the giantPleurodeles waltlgenome.</title>
        <authorList>
            <person name="Brown T."/>
            <person name="Elewa A."/>
            <person name="Iarovenko S."/>
            <person name="Subramanian E."/>
            <person name="Araus A.J."/>
            <person name="Petzold A."/>
            <person name="Susuki M."/>
            <person name="Suzuki K.-i.T."/>
            <person name="Hayashi T."/>
            <person name="Toyoda A."/>
            <person name="Oliveira C."/>
            <person name="Osipova E."/>
            <person name="Leigh N.D."/>
            <person name="Simon A."/>
            <person name="Yun M.H."/>
        </authorList>
    </citation>
    <scope>NUCLEOTIDE SEQUENCE</scope>
    <source>
        <strain evidence="1">20211129_DDA</strain>
        <tissue evidence="1">Liver</tissue>
    </source>
</reference>
<gene>
    <name evidence="1" type="ORF">NDU88_001443</name>
</gene>
<dbReference type="Proteomes" id="UP001066276">
    <property type="component" value="Chromosome 8"/>
</dbReference>
<evidence type="ECO:0000313" key="2">
    <source>
        <dbReference type="Proteomes" id="UP001066276"/>
    </source>
</evidence>
<keyword evidence="2" id="KW-1185">Reference proteome</keyword>
<dbReference type="EMBL" id="JANPWB010000012">
    <property type="protein sequence ID" value="KAJ1113188.1"/>
    <property type="molecule type" value="Genomic_DNA"/>
</dbReference>
<dbReference type="AlphaFoldDB" id="A0AAV7NJ17"/>